<dbReference type="InterPro" id="IPR009420">
    <property type="entry name" value="FlhE"/>
</dbReference>
<name>A0ABU5LJI6_9GAMM</name>
<evidence type="ECO:0000256" key="1">
    <source>
        <dbReference type="SAM" id="SignalP"/>
    </source>
</evidence>
<dbReference type="RefSeq" id="WP_322543989.1">
    <property type="nucleotide sequence ID" value="NZ_JAOBTT010000002.1"/>
</dbReference>
<keyword evidence="1" id="KW-0732">Signal</keyword>
<gene>
    <name evidence="2" type="ORF">N4G40_17735</name>
</gene>
<organism evidence="2 3">
    <name type="scientific">Pantoea eucrina</name>
    <dbReference type="NCBI Taxonomy" id="472693"/>
    <lineage>
        <taxon>Bacteria</taxon>
        <taxon>Pseudomonadati</taxon>
        <taxon>Pseudomonadota</taxon>
        <taxon>Gammaproteobacteria</taxon>
        <taxon>Enterobacterales</taxon>
        <taxon>Erwiniaceae</taxon>
        <taxon>Pantoea</taxon>
    </lineage>
</organism>
<comment type="caution">
    <text evidence="2">The sequence shown here is derived from an EMBL/GenBank/DDBJ whole genome shotgun (WGS) entry which is preliminary data.</text>
</comment>
<evidence type="ECO:0000313" key="3">
    <source>
        <dbReference type="Proteomes" id="UP001288620"/>
    </source>
</evidence>
<dbReference type="Pfam" id="PF06366">
    <property type="entry name" value="FlhE"/>
    <property type="match status" value="1"/>
</dbReference>
<keyword evidence="2" id="KW-0282">Flagellum</keyword>
<keyword evidence="3" id="KW-1185">Reference proteome</keyword>
<accession>A0ABU5LJI6</accession>
<evidence type="ECO:0000313" key="2">
    <source>
        <dbReference type="EMBL" id="MDZ7280096.1"/>
    </source>
</evidence>
<feature type="signal peptide" evidence="1">
    <location>
        <begin position="1"/>
        <end position="24"/>
    </location>
</feature>
<feature type="chain" id="PRO_5047416218" evidence="1">
    <location>
        <begin position="25"/>
        <end position="151"/>
    </location>
</feature>
<keyword evidence="2" id="KW-0969">Cilium</keyword>
<dbReference type="EMBL" id="JAOBTT010000002">
    <property type="protein sequence ID" value="MDZ7280096.1"/>
    <property type="molecule type" value="Genomic_DNA"/>
</dbReference>
<keyword evidence="2" id="KW-0966">Cell projection</keyword>
<protein>
    <submittedName>
        <fullName evidence="2">Flagellar protein FlhE</fullName>
    </submittedName>
</protein>
<dbReference type="Proteomes" id="UP001288620">
    <property type="component" value="Unassembled WGS sequence"/>
</dbReference>
<proteinExistence type="predicted"/>
<sequence length="151" mass="15969">MKMISRLAMGAAFTLGLASMGAQAIDGGAYQSSPNKSMIVYAANNWYTYDFPIRAGAIPVNNATVSIIYYDYSLGQADVGTRGTLVVQLCQGSTVNCVDISAAKSGTTTAFKGRSANTPFFLYYSVRSNKATGSIFGSGTTQVTVNYDVPH</sequence>
<reference evidence="3" key="1">
    <citation type="submission" date="2023-07" db="EMBL/GenBank/DDBJ databases">
        <title>Structural and functional analysis of rice phyllospheric bacteria for their antimicrobial properties and defense elicitation against blast disease.</title>
        <authorList>
            <person name="Sahu K.P."/>
            <person name="Asharani P."/>
            <person name="Kumar M."/>
            <person name="Reddy B."/>
            <person name="Kumar A."/>
        </authorList>
    </citation>
    <scope>NUCLEOTIDE SEQUENCE [LARGE SCALE GENOMIC DNA]</scope>
    <source>
        <strain evidence="3">OsEp_Plm_30P10</strain>
    </source>
</reference>